<dbReference type="InterPro" id="IPR050389">
    <property type="entry name" value="LysR-type_TF"/>
</dbReference>
<evidence type="ECO:0000256" key="1">
    <source>
        <dbReference type="ARBA" id="ARBA00009437"/>
    </source>
</evidence>
<dbReference type="SUPFAM" id="SSF46785">
    <property type="entry name" value="Winged helix' DNA-binding domain"/>
    <property type="match status" value="1"/>
</dbReference>
<dbReference type="Pfam" id="PF03466">
    <property type="entry name" value="LysR_substrate"/>
    <property type="match status" value="1"/>
</dbReference>
<dbReference type="Pfam" id="PF00126">
    <property type="entry name" value="HTH_1"/>
    <property type="match status" value="1"/>
</dbReference>
<name>A0A1C4FNA3_9ENTR</name>
<dbReference type="InterPro" id="IPR037402">
    <property type="entry name" value="YidZ_PBP2"/>
</dbReference>
<dbReference type="PANTHER" id="PTHR30118">
    <property type="entry name" value="HTH-TYPE TRANSCRIPTIONAL REGULATOR LEUO-RELATED"/>
    <property type="match status" value="1"/>
</dbReference>
<dbReference type="PROSITE" id="PS50931">
    <property type="entry name" value="HTH_LYSR"/>
    <property type="match status" value="1"/>
</dbReference>
<evidence type="ECO:0000259" key="5">
    <source>
        <dbReference type="PROSITE" id="PS50931"/>
    </source>
</evidence>
<keyword evidence="7" id="KW-1185">Reference proteome</keyword>
<dbReference type="InterPro" id="IPR005119">
    <property type="entry name" value="LysR_subst-bd"/>
</dbReference>
<protein>
    <submittedName>
        <fullName evidence="6">DNA-binding transcriptional regulator, LysR family</fullName>
    </submittedName>
</protein>
<evidence type="ECO:0000256" key="3">
    <source>
        <dbReference type="ARBA" id="ARBA00023125"/>
    </source>
</evidence>
<keyword evidence="4" id="KW-0804">Transcription</keyword>
<comment type="similarity">
    <text evidence="1">Belongs to the LysR transcriptional regulatory family.</text>
</comment>
<dbReference type="CDD" id="cd08417">
    <property type="entry name" value="PBP2_Nitroaromatics_like"/>
    <property type="match status" value="1"/>
</dbReference>
<organism evidence="6 7">
    <name type="scientific">Kosakonia oryziphila</name>
    <dbReference type="NCBI Taxonomy" id="1005667"/>
    <lineage>
        <taxon>Bacteria</taxon>
        <taxon>Pseudomonadati</taxon>
        <taxon>Pseudomonadota</taxon>
        <taxon>Gammaproteobacteria</taxon>
        <taxon>Enterobacterales</taxon>
        <taxon>Enterobacteriaceae</taxon>
        <taxon>Kosakonia</taxon>
    </lineage>
</organism>
<evidence type="ECO:0000313" key="7">
    <source>
        <dbReference type="Proteomes" id="UP000198515"/>
    </source>
</evidence>
<evidence type="ECO:0000256" key="2">
    <source>
        <dbReference type="ARBA" id="ARBA00023015"/>
    </source>
</evidence>
<keyword evidence="3 6" id="KW-0238">DNA-binding</keyword>
<dbReference type="InterPro" id="IPR000847">
    <property type="entry name" value="LysR_HTH_N"/>
</dbReference>
<dbReference type="Gene3D" id="1.10.10.10">
    <property type="entry name" value="Winged helix-like DNA-binding domain superfamily/Winged helix DNA-binding domain"/>
    <property type="match status" value="1"/>
</dbReference>
<dbReference type="Gene3D" id="3.40.190.10">
    <property type="entry name" value="Periplasmic binding protein-like II"/>
    <property type="match status" value="2"/>
</dbReference>
<proteinExistence type="inferred from homology"/>
<dbReference type="RefSeq" id="WP_090137313.1">
    <property type="nucleotide sequence ID" value="NZ_FMBC01000039.1"/>
</dbReference>
<gene>
    <name evidence="6" type="ORF">GA0061070_103931</name>
</gene>
<dbReference type="Proteomes" id="UP000198515">
    <property type="component" value="Unassembled WGS sequence"/>
</dbReference>
<dbReference type="PANTHER" id="PTHR30118:SF15">
    <property type="entry name" value="TRANSCRIPTIONAL REGULATORY PROTEIN"/>
    <property type="match status" value="1"/>
</dbReference>
<dbReference type="PRINTS" id="PR00039">
    <property type="entry name" value="HTHLYSR"/>
</dbReference>
<sequence>MDFKGLDLNLLVAFNALMEEQNVTRAAGKAAVSQPAMSAALSRLRTHFADPLFIRSASGLLPTARAKEIHVHVDRALGEITHLLAPEEAFSPQNRSMSFTLGMSEYPLMVLMPTILRTVSQLAPDVTIHVRTFVDRDQSVAMLDSGEVDLVIGIAPTQAEKRILSQPLLRDEFVTLVRRDSDAARNGMTLERYLAMKHILVSPEGNHYGLVDEQLRKLGFSRTVCLTLPTMSAVSRIIAQTSYVATVLRRSVLADEANDDVVLLKPPLALPEIAFHLLWHRRSDGGNAHQWLRKLINAQFSEGCTRAE</sequence>
<accession>A0A1C4FNA3</accession>
<dbReference type="AlphaFoldDB" id="A0A1C4FNA3"/>
<evidence type="ECO:0000256" key="4">
    <source>
        <dbReference type="ARBA" id="ARBA00023163"/>
    </source>
</evidence>
<dbReference type="GO" id="GO:0003700">
    <property type="term" value="F:DNA-binding transcription factor activity"/>
    <property type="evidence" value="ECO:0007669"/>
    <property type="project" value="InterPro"/>
</dbReference>
<dbReference type="InterPro" id="IPR036388">
    <property type="entry name" value="WH-like_DNA-bd_sf"/>
</dbReference>
<dbReference type="SUPFAM" id="SSF53850">
    <property type="entry name" value="Periplasmic binding protein-like II"/>
    <property type="match status" value="1"/>
</dbReference>
<dbReference type="InterPro" id="IPR036390">
    <property type="entry name" value="WH_DNA-bd_sf"/>
</dbReference>
<feature type="domain" description="HTH lysR-type" evidence="5">
    <location>
        <begin position="6"/>
        <end position="63"/>
    </location>
</feature>
<dbReference type="OrthoDB" id="8557381at2"/>
<keyword evidence="2" id="KW-0805">Transcription regulation</keyword>
<dbReference type="EMBL" id="FMBC01000039">
    <property type="protein sequence ID" value="SCC57362.1"/>
    <property type="molecule type" value="Genomic_DNA"/>
</dbReference>
<evidence type="ECO:0000313" key="6">
    <source>
        <dbReference type="EMBL" id="SCC57362.1"/>
    </source>
</evidence>
<dbReference type="GO" id="GO:0003677">
    <property type="term" value="F:DNA binding"/>
    <property type="evidence" value="ECO:0007669"/>
    <property type="project" value="UniProtKB-KW"/>
</dbReference>
<reference evidence="7" key="1">
    <citation type="submission" date="2016-08" db="EMBL/GenBank/DDBJ databases">
        <authorList>
            <person name="Varghese N."/>
            <person name="Submissions Spin"/>
        </authorList>
    </citation>
    <scope>NUCLEOTIDE SEQUENCE [LARGE SCALE GENOMIC DNA]</scope>
    <source>
        <strain evidence="7">REICA_142</strain>
    </source>
</reference>